<keyword evidence="5 9" id="KW-0863">Zinc-finger</keyword>
<evidence type="ECO:0000256" key="3">
    <source>
        <dbReference type="ARBA" id="ARBA00022723"/>
    </source>
</evidence>
<evidence type="ECO:0000256" key="10">
    <source>
        <dbReference type="SAM" id="MobiDB-lite"/>
    </source>
</evidence>
<reference evidence="12" key="2">
    <citation type="submission" date="2025-09" db="UniProtKB">
        <authorList>
            <consortium name="Ensembl"/>
        </authorList>
    </citation>
    <scope>IDENTIFICATION</scope>
</reference>
<keyword evidence="13" id="KW-1185">Reference proteome</keyword>
<dbReference type="AlphaFoldDB" id="A0A9J8ACR9"/>
<evidence type="ECO:0000256" key="5">
    <source>
        <dbReference type="ARBA" id="ARBA00022771"/>
    </source>
</evidence>
<evidence type="ECO:0000256" key="4">
    <source>
        <dbReference type="ARBA" id="ARBA00022737"/>
    </source>
</evidence>
<dbReference type="InterPro" id="IPR013087">
    <property type="entry name" value="Znf_C2H2_type"/>
</dbReference>
<dbReference type="GeneTree" id="ENSGT01150000286952"/>
<dbReference type="PROSITE" id="PS00028">
    <property type="entry name" value="ZINC_FINGER_C2H2_1"/>
    <property type="match status" value="1"/>
</dbReference>
<evidence type="ECO:0000256" key="1">
    <source>
        <dbReference type="ARBA" id="ARBA00004123"/>
    </source>
</evidence>
<protein>
    <recommendedName>
        <fullName evidence="11">C2H2-type domain-containing protein</fullName>
    </recommendedName>
</protein>
<dbReference type="PANTHER" id="PTHR23234:SF8">
    <property type="entry name" value="C2H2-TYPE DOMAIN-CONTAINING PROTEIN"/>
    <property type="match status" value="1"/>
</dbReference>
<name>A0A9J8ACR9_CYPCA</name>
<dbReference type="FunFam" id="3.30.160.60:FF:001954">
    <property type="entry name" value="Zinc finger protein 787"/>
    <property type="match status" value="1"/>
</dbReference>
<dbReference type="InterPro" id="IPR036236">
    <property type="entry name" value="Znf_C2H2_sf"/>
</dbReference>
<evidence type="ECO:0000313" key="13">
    <source>
        <dbReference type="Proteomes" id="UP001108240"/>
    </source>
</evidence>
<comment type="similarity">
    <text evidence="2">Belongs to the krueppel C2H2-type zinc-finger protein family.</text>
</comment>
<evidence type="ECO:0000256" key="2">
    <source>
        <dbReference type="ARBA" id="ARBA00006991"/>
    </source>
</evidence>
<dbReference type="PANTHER" id="PTHR23234">
    <property type="entry name" value="ZNF44 PROTEIN"/>
    <property type="match status" value="1"/>
</dbReference>
<dbReference type="SMART" id="SM00355">
    <property type="entry name" value="ZnF_C2H2"/>
    <property type="match status" value="1"/>
</dbReference>
<evidence type="ECO:0000256" key="9">
    <source>
        <dbReference type="PROSITE-ProRule" id="PRU00042"/>
    </source>
</evidence>
<keyword evidence="7" id="KW-0238">DNA-binding</keyword>
<evidence type="ECO:0000256" key="7">
    <source>
        <dbReference type="ARBA" id="ARBA00023125"/>
    </source>
</evidence>
<organism evidence="12 13">
    <name type="scientific">Cyprinus carpio carpio</name>
    <dbReference type="NCBI Taxonomy" id="630221"/>
    <lineage>
        <taxon>Eukaryota</taxon>
        <taxon>Metazoa</taxon>
        <taxon>Chordata</taxon>
        <taxon>Craniata</taxon>
        <taxon>Vertebrata</taxon>
        <taxon>Euteleostomi</taxon>
        <taxon>Actinopterygii</taxon>
        <taxon>Neopterygii</taxon>
        <taxon>Teleostei</taxon>
        <taxon>Ostariophysi</taxon>
        <taxon>Cypriniformes</taxon>
        <taxon>Cyprinidae</taxon>
        <taxon>Cyprininae</taxon>
        <taxon>Cyprinus</taxon>
    </lineage>
</organism>
<evidence type="ECO:0000313" key="12">
    <source>
        <dbReference type="Ensembl" id="ENSCCRP00000142854.1"/>
    </source>
</evidence>
<proteinExistence type="inferred from homology"/>
<dbReference type="Gene3D" id="3.30.160.60">
    <property type="entry name" value="Classic Zinc Finger"/>
    <property type="match status" value="1"/>
</dbReference>
<dbReference type="Ensembl" id="ENSCCRT00000194244.1">
    <property type="protein sequence ID" value="ENSCCRP00000142854.1"/>
    <property type="gene ID" value="ENSCCRG00000068504.1"/>
</dbReference>
<keyword evidence="6" id="KW-0862">Zinc</keyword>
<accession>A0A9J8ACR9</accession>
<feature type="domain" description="C2H2-type" evidence="11">
    <location>
        <begin position="29"/>
        <end position="56"/>
    </location>
</feature>
<dbReference type="SUPFAM" id="SSF57667">
    <property type="entry name" value="beta-beta-alpha zinc fingers"/>
    <property type="match status" value="1"/>
</dbReference>
<dbReference type="GO" id="GO:0008270">
    <property type="term" value="F:zinc ion binding"/>
    <property type="evidence" value="ECO:0007669"/>
    <property type="project" value="UniProtKB-KW"/>
</dbReference>
<dbReference type="PROSITE" id="PS50157">
    <property type="entry name" value="ZINC_FINGER_C2H2_2"/>
    <property type="match status" value="1"/>
</dbReference>
<comment type="subcellular location">
    <subcellularLocation>
        <location evidence="1">Nucleus</location>
    </subcellularLocation>
</comment>
<dbReference type="GO" id="GO:0005634">
    <property type="term" value="C:nucleus"/>
    <property type="evidence" value="ECO:0007669"/>
    <property type="project" value="UniProtKB-SubCell"/>
</dbReference>
<reference evidence="12" key="1">
    <citation type="submission" date="2025-08" db="UniProtKB">
        <authorList>
            <consortium name="Ensembl"/>
        </authorList>
    </citation>
    <scope>IDENTIFICATION</scope>
</reference>
<dbReference type="Proteomes" id="UP001108240">
    <property type="component" value="Unplaced"/>
</dbReference>
<dbReference type="GO" id="GO:0003677">
    <property type="term" value="F:DNA binding"/>
    <property type="evidence" value="ECO:0007669"/>
    <property type="project" value="UniProtKB-KW"/>
</dbReference>
<keyword evidence="8" id="KW-0539">Nucleus</keyword>
<evidence type="ECO:0000256" key="6">
    <source>
        <dbReference type="ARBA" id="ARBA00022833"/>
    </source>
</evidence>
<evidence type="ECO:0000256" key="8">
    <source>
        <dbReference type="ARBA" id="ARBA00023242"/>
    </source>
</evidence>
<keyword evidence="4" id="KW-0677">Repeat</keyword>
<feature type="region of interest" description="Disordered" evidence="10">
    <location>
        <begin position="46"/>
        <end position="73"/>
    </location>
</feature>
<dbReference type="InterPro" id="IPR050758">
    <property type="entry name" value="Znf_C2H2-type"/>
</dbReference>
<dbReference type="Pfam" id="PF00096">
    <property type="entry name" value="zf-C2H2"/>
    <property type="match status" value="1"/>
</dbReference>
<keyword evidence="3" id="KW-0479">Metal-binding</keyword>
<sequence>ILERNHTSVHTSFSWLQSLKRIHTGEKPYKCSHCDKRFNYSSSLKTHERIHTGEKPYNQSSSLHSHTKNIHNK</sequence>
<evidence type="ECO:0000259" key="11">
    <source>
        <dbReference type="PROSITE" id="PS50157"/>
    </source>
</evidence>